<sequence>MDTGNWGDGWISVYDVLKNPKKYKDDYDTINCANLIYPIVVDIKENIFDGVHKYFKSKLLDKKNITHDQKNLGEIINILKR</sequence>
<name>A0A1V0SB60_9VIRU</name>
<gene>
    <name evidence="1" type="ORF">Catovirus_1_993</name>
</gene>
<evidence type="ECO:0000313" key="1">
    <source>
        <dbReference type="EMBL" id="ARF08943.1"/>
    </source>
</evidence>
<proteinExistence type="predicted"/>
<dbReference type="EMBL" id="KY684083">
    <property type="protein sequence ID" value="ARF08943.1"/>
    <property type="molecule type" value="Genomic_DNA"/>
</dbReference>
<protein>
    <submittedName>
        <fullName evidence="1">Uncharacterized protein</fullName>
    </submittedName>
</protein>
<reference evidence="1" key="1">
    <citation type="journal article" date="2017" name="Science">
        <title>Giant viruses with an expanded complement of translation system components.</title>
        <authorList>
            <person name="Schulz F."/>
            <person name="Yutin N."/>
            <person name="Ivanova N.N."/>
            <person name="Ortega D.R."/>
            <person name="Lee T.K."/>
            <person name="Vierheilig J."/>
            <person name="Daims H."/>
            <person name="Horn M."/>
            <person name="Wagner M."/>
            <person name="Jensen G.J."/>
            <person name="Kyrpides N.C."/>
            <person name="Koonin E.V."/>
            <person name="Woyke T."/>
        </authorList>
    </citation>
    <scope>NUCLEOTIDE SEQUENCE</scope>
    <source>
        <strain evidence="1">CTV1</strain>
    </source>
</reference>
<accession>A0A1V0SB60</accession>
<organism evidence="1">
    <name type="scientific">Catovirus CTV1</name>
    <dbReference type="NCBI Taxonomy" id="1977631"/>
    <lineage>
        <taxon>Viruses</taxon>
        <taxon>Varidnaviria</taxon>
        <taxon>Bamfordvirae</taxon>
        <taxon>Nucleocytoviricota</taxon>
        <taxon>Megaviricetes</taxon>
        <taxon>Imitervirales</taxon>
        <taxon>Mimiviridae</taxon>
        <taxon>Klosneuvirinae</taxon>
        <taxon>Catovirus</taxon>
    </lineage>
</organism>